<evidence type="ECO:0000313" key="3">
    <source>
        <dbReference type="Proteomes" id="UP000663090"/>
    </source>
</evidence>
<protein>
    <recommendedName>
        <fullName evidence="1">SGNH hydrolase-type esterase domain-containing protein</fullName>
    </recommendedName>
</protein>
<organism evidence="2 3">
    <name type="scientific">Myxococcus landrumensis</name>
    <dbReference type="NCBI Taxonomy" id="2813577"/>
    <lineage>
        <taxon>Bacteria</taxon>
        <taxon>Pseudomonadati</taxon>
        <taxon>Myxococcota</taxon>
        <taxon>Myxococcia</taxon>
        <taxon>Myxococcales</taxon>
        <taxon>Cystobacterineae</taxon>
        <taxon>Myxococcaceae</taxon>
        <taxon>Myxococcus</taxon>
    </lineage>
</organism>
<dbReference type="Proteomes" id="UP000663090">
    <property type="component" value="Chromosome"/>
</dbReference>
<dbReference type="EMBL" id="CP071091">
    <property type="protein sequence ID" value="QSQ14031.1"/>
    <property type="molecule type" value="Genomic_DNA"/>
</dbReference>
<dbReference type="RefSeq" id="WP_206715825.1">
    <property type="nucleotide sequence ID" value="NZ_CP071091.1"/>
</dbReference>
<sequence length="211" mass="22347">MPPSPLPPRPTLGGWGDSILAGSCNGTDPLTVTRNLLGAGWLSSNHGVPSETAAQIRARYLSESPTGCLGEMCEHVVVEGGVNSLNNAVSPAATVADMVAVVDDALAQGHWVVWTDVLPATGCNFCGQEMRDNSYARNTTYNALMLAECNARSSNPRLRCVFNFSAFEDPARPNQGYLLPAYDCDGIHLLQAGADALAASIDQAIRQMRGL</sequence>
<dbReference type="SUPFAM" id="SSF52266">
    <property type="entry name" value="SGNH hydrolase"/>
    <property type="match status" value="1"/>
</dbReference>
<reference evidence="2 3" key="1">
    <citation type="submission" date="2021-02" db="EMBL/GenBank/DDBJ databases">
        <title>De Novo genome assembly of isolated myxobacteria.</title>
        <authorList>
            <person name="Stevens D.C."/>
        </authorList>
    </citation>
    <scope>NUCLEOTIDE SEQUENCE [LARGE SCALE GENOMIC DNA]</scope>
    <source>
        <strain evidence="2 3">SCHIC003</strain>
    </source>
</reference>
<feature type="domain" description="SGNH hydrolase-type esterase" evidence="1">
    <location>
        <begin position="16"/>
        <end position="195"/>
    </location>
</feature>
<dbReference type="CDD" id="cd00229">
    <property type="entry name" value="SGNH_hydrolase"/>
    <property type="match status" value="1"/>
</dbReference>
<dbReference type="Pfam" id="PF13472">
    <property type="entry name" value="Lipase_GDSL_2"/>
    <property type="match status" value="1"/>
</dbReference>
<evidence type="ECO:0000259" key="1">
    <source>
        <dbReference type="Pfam" id="PF13472"/>
    </source>
</evidence>
<accession>A0ABX7N6D3</accession>
<dbReference type="InterPro" id="IPR013830">
    <property type="entry name" value="SGNH_hydro"/>
</dbReference>
<dbReference type="Gene3D" id="3.40.50.1110">
    <property type="entry name" value="SGNH hydrolase"/>
    <property type="match status" value="1"/>
</dbReference>
<name>A0ABX7N6D3_9BACT</name>
<evidence type="ECO:0000313" key="2">
    <source>
        <dbReference type="EMBL" id="QSQ14031.1"/>
    </source>
</evidence>
<proteinExistence type="predicted"/>
<dbReference type="InterPro" id="IPR036514">
    <property type="entry name" value="SGNH_hydro_sf"/>
</dbReference>
<gene>
    <name evidence="2" type="ORF">JY572_37915</name>
</gene>
<keyword evidence="3" id="KW-1185">Reference proteome</keyword>